<comment type="similarity">
    <text evidence="1">Belongs to the universal stress protein A family.</text>
</comment>
<dbReference type="KEGG" id="ssm:Spirs_3105"/>
<dbReference type="AlphaFoldDB" id="E1R4W5"/>
<protein>
    <submittedName>
        <fullName evidence="3">UspA domain protein</fullName>
    </submittedName>
</protein>
<dbReference type="HOGENOM" id="CLU_049301_16_5_12"/>
<dbReference type="SUPFAM" id="SSF52402">
    <property type="entry name" value="Adenine nucleotide alpha hydrolases-like"/>
    <property type="match status" value="1"/>
</dbReference>
<evidence type="ECO:0000259" key="2">
    <source>
        <dbReference type="Pfam" id="PF00582"/>
    </source>
</evidence>
<dbReference type="Proteomes" id="UP000002318">
    <property type="component" value="Chromosome"/>
</dbReference>
<dbReference type="PANTHER" id="PTHR46268:SF6">
    <property type="entry name" value="UNIVERSAL STRESS PROTEIN UP12"/>
    <property type="match status" value="1"/>
</dbReference>
<dbReference type="PANTHER" id="PTHR46268">
    <property type="entry name" value="STRESS RESPONSE PROTEIN NHAX"/>
    <property type="match status" value="1"/>
</dbReference>
<dbReference type="eggNOG" id="COG0589">
    <property type="taxonomic scope" value="Bacteria"/>
</dbReference>
<accession>E1R4W5</accession>
<name>E1R4W5_SEDSS</name>
<dbReference type="CDD" id="cd00293">
    <property type="entry name" value="USP-like"/>
    <property type="match status" value="1"/>
</dbReference>
<feature type="domain" description="UspA" evidence="2">
    <location>
        <begin position="6"/>
        <end position="149"/>
    </location>
</feature>
<dbReference type="RefSeq" id="WP_013255662.1">
    <property type="nucleotide sequence ID" value="NC_014364.1"/>
</dbReference>
<reference evidence="3 4" key="1">
    <citation type="journal article" date="2010" name="Stand. Genomic Sci.">
        <title>Complete genome sequence of Spirochaeta smaragdinae type strain (SEBR 4228).</title>
        <authorList>
            <person name="Mavromatis K."/>
            <person name="Yasawong M."/>
            <person name="Chertkov O."/>
            <person name="Lapidus A."/>
            <person name="Lucas S."/>
            <person name="Nolan M."/>
            <person name="Del Rio T.G."/>
            <person name="Tice H."/>
            <person name="Cheng J.F."/>
            <person name="Pitluck S."/>
            <person name="Liolios K."/>
            <person name="Ivanova N."/>
            <person name="Tapia R."/>
            <person name="Han C."/>
            <person name="Bruce D."/>
            <person name="Goodwin L."/>
            <person name="Pati A."/>
            <person name="Chen A."/>
            <person name="Palaniappan K."/>
            <person name="Land M."/>
            <person name="Hauser L."/>
            <person name="Chang Y.J."/>
            <person name="Jeffries C.D."/>
            <person name="Detter J.C."/>
            <person name="Rohde M."/>
            <person name="Brambilla E."/>
            <person name="Spring S."/>
            <person name="Goker M."/>
            <person name="Sikorski J."/>
            <person name="Woyke T."/>
            <person name="Bristow J."/>
            <person name="Eisen J.A."/>
            <person name="Markowitz V."/>
            <person name="Hugenholtz P."/>
            <person name="Klenk H.P."/>
            <person name="Kyrpides N.C."/>
        </authorList>
    </citation>
    <scope>NUCLEOTIDE SEQUENCE [LARGE SCALE GENOMIC DNA]</scope>
    <source>
        <strain evidence="4">DSM 11293 / JCM 15392 / SEBR 4228</strain>
    </source>
</reference>
<dbReference type="Pfam" id="PF00582">
    <property type="entry name" value="Usp"/>
    <property type="match status" value="1"/>
</dbReference>
<keyword evidence="4" id="KW-1185">Reference proteome</keyword>
<dbReference type="EMBL" id="CP002116">
    <property type="protein sequence ID" value="ADK82203.1"/>
    <property type="molecule type" value="Genomic_DNA"/>
</dbReference>
<dbReference type="Gene3D" id="3.40.50.12370">
    <property type="match status" value="1"/>
</dbReference>
<proteinExistence type="inferred from homology"/>
<dbReference type="STRING" id="573413.Spirs_3105"/>
<evidence type="ECO:0000313" key="3">
    <source>
        <dbReference type="EMBL" id="ADK82203.1"/>
    </source>
</evidence>
<evidence type="ECO:0000256" key="1">
    <source>
        <dbReference type="ARBA" id="ARBA00008791"/>
    </source>
</evidence>
<dbReference type="InterPro" id="IPR006016">
    <property type="entry name" value="UspA"/>
</dbReference>
<evidence type="ECO:0000313" key="4">
    <source>
        <dbReference type="Proteomes" id="UP000002318"/>
    </source>
</evidence>
<organism evidence="3 4">
    <name type="scientific">Sediminispirochaeta smaragdinae (strain DSM 11293 / JCM 15392 / SEBR 4228)</name>
    <name type="common">Spirochaeta smaragdinae</name>
    <dbReference type="NCBI Taxonomy" id="573413"/>
    <lineage>
        <taxon>Bacteria</taxon>
        <taxon>Pseudomonadati</taxon>
        <taxon>Spirochaetota</taxon>
        <taxon>Spirochaetia</taxon>
        <taxon>Spirochaetales</taxon>
        <taxon>Spirochaetaceae</taxon>
        <taxon>Sediminispirochaeta</taxon>
    </lineage>
</organism>
<sequence length="161" mass="18115">MTGIVDRMMVYLDGSEESLAAAAYAVALAKQSGATLYALYVVNTRALNDLVTARIFLASEQDEYQHDLEADAERYLNYAVKLGSDRGITVDPLRSEGTVNQEIKSKVDQLEIDLLIIGELARIRSRRDEFFDETERAMRSVGCSVLIVKDEERVWDLYDAL</sequence>
<dbReference type="OrthoDB" id="369506at2"/>
<gene>
    <name evidence="3" type="ordered locus">Spirs_3105</name>
</gene>